<reference evidence="1" key="1">
    <citation type="submission" date="2021-06" db="EMBL/GenBank/DDBJ databases">
        <authorList>
            <person name="Hodson N. C."/>
            <person name="Mongue J. A."/>
            <person name="Jaron S. K."/>
        </authorList>
    </citation>
    <scope>NUCLEOTIDE SEQUENCE</scope>
</reference>
<gene>
    <name evidence="1" type="ORF">AFUS01_LOCUS23701</name>
</gene>
<comment type="caution">
    <text evidence="1">The sequence shown here is derived from an EMBL/GenBank/DDBJ whole genome shotgun (WGS) entry which is preliminary data.</text>
</comment>
<organism evidence="1 2">
    <name type="scientific">Allacma fusca</name>
    <dbReference type="NCBI Taxonomy" id="39272"/>
    <lineage>
        <taxon>Eukaryota</taxon>
        <taxon>Metazoa</taxon>
        <taxon>Ecdysozoa</taxon>
        <taxon>Arthropoda</taxon>
        <taxon>Hexapoda</taxon>
        <taxon>Collembola</taxon>
        <taxon>Symphypleona</taxon>
        <taxon>Sminthuridae</taxon>
        <taxon>Allacma</taxon>
    </lineage>
</organism>
<dbReference type="EMBL" id="CAJVCH010287938">
    <property type="protein sequence ID" value="CAG7785051.1"/>
    <property type="molecule type" value="Genomic_DNA"/>
</dbReference>
<keyword evidence="2" id="KW-1185">Reference proteome</keyword>
<dbReference type="Pfam" id="PF05380">
    <property type="entry name" value="Peptidase_A17"/>
    <property type="match status" value="1"/>
</dbReference>
<evidence type="ECO:0000313" key="1">
    <source>
        <dbReference type="EMBL" id="CAG7785051.1"/>
    </source>
</evidence>
<dbReference type="InterPro" id="IPR008042">
    <property type="entry name" value="Retrotrans_Pao"/>
</dbReference>
<sequence length="325" mass="37312">MKILFQRLWQENIGWDDQLPSEVLNTWSHIHHQLKSMEEVKIPRLARLPHSTNLQLLGFCDASEKAYAAAVYLKSSLEDQTQVILLIAKTRVAPTKKETLPRLELCGALLLTKLMDTVRTHLRLAEITITLWTDSTIVLSWIEDPYKWKTFVSNRISQIVKSYPRPMWHHVRSQENPADSASRGIDPSELQNHLLWWHGPTWCQEPCFNFPTECKIDKSPEIPELRNVKSFVVQVDSSILERYQSLSRLLRVAAACLRVVPSRRVPCPTQEFSVAELDTALNKCITLTQRSAFAKEIALCEENLPLSRKSNLLPLSPFLDRNGLL</sequence>
<name>A0A8J2P1Y5_9HEXA</name>
<proteinExistence type="predicted"/>
<evidence type="ECO:0000313" key="2">
    <source>
        <dbReference type="Proteomes" id="UP000708208"/>
    </source>
</evidence>
<dbReference type="Proteomes" id="UP000708208">
    <property type="component" value="Unassembled WGS sequence"/>
</dbReference>
<dbReference type="AlphaFoldDB" id="A0A8J2P1Y5"/>
<accession>A0A8J2P1Y5</accession>
<dbReference type="PANTHER" id="PTHR47331">
    <property type="entry name" value="PHD-TYPE DOMAIN-CONTAINING PROTEIN"/>
    <property type="match status" value="1"/>
</dbReference>
<dbReference type="OrthoDB" id="8033604at2759"/>
<feature type="non-terminal residue" evidence="1">
    <location>
        <position position="325"/>
    </location>
</feature>
<protein>
    <submittedName>
        <fullName evidence="1">Uncharacterized protein</fullName>
    </submittedName>
</protein>
<dbReference type="PANTHER" id="PTHR47331:SF5">
    <property type="entry name" value="RIBONUCLEASE H"/>
    <property type="match status" value="1"/>
</dbReference>